<dbReference type="Proteomes" id="UP000195326">
    <property type="component" value="Unassembled WGS sequence"/>
</dbReference>
<gene>
    <name evidence="2" type="ORF">B5F15_12800</name>
</gene>
<dbReference type="GO" id="GO:0003677">
    <property type="term" value="F:DNA binding"/>
    <property type="evidence" value="ECO:0007669"/>
    <property type="project" value="InterPro"/>
</dbReference>
<dbReference type="Gene3D" id="1.10.260.40">
    <property type="entry name" value="lambda repressor-like DNA-binding domains"/>
    <property type="match status" value="1"/>
</dbReference>
<evidence type="ECO:0000313" key="2">
    <source>
        <dbReference type="EMBL" id="OUP56175.1"/>
    </source>
</evidence>
<proteinExistence type="predicted"/>
<dbReference type="AlphaFoldDB" id="A0A1Y4LHJ1"/>
<organism evidence="2 3">
    <name type="scientific">Butyricicoccus pullicaecorum</name>
    <dbReference type="NCBI Taxonomy" id="501571"/>
    <lineage>
        <taxon>Bacteria</taxon>
        <taxon>Bacillati</taxon>
        <taxon>Bacillota</taxon>
        <taxon>Clostridia</taxon>
        <taxon>Eubacteriales</taxon>
        <taxon>Butyricicoccaceae</taxon>
        <taxon>Butyricicoccus</taxon>
    </lineage>
</organism>
<accession>A0A1Y4LHJ1</accession>
<comment type="caution">
    <text evidence="2">The sequence shown here is derived from an EMBL/GenBank/DDBJ whole genome shotgun (WGS) entry which is preliminary data.</text>
</comment>
<evidence type="ECO:0000259" key="1">
    <source>
        <dbReference type="Pfam" id="PF13443"/>
    </source>
</evidence>
<protein>
    <submittedName>
        <fullName evidence="2">XRE family transcriptional regulator</fullName>
    </submittedName>
</protein>
<dbReference type="InterPro" id="IPR010982">
    <property type="entry name" value="Lambda_DNA-bd_dom_sf"/>
</dbReference>
<evidence type="ECO:0000313" key="3">
    <source>
        <dbReference type="Proteomes" id="UP000195326"/>
    </source>
</evidence>
<sequence length="69" mass="7827">MISYAPLWETMKRKNATTYTLQVKGEISSSTVRRLKANESVSTNTLDALCRILDCELDDIIAYLPDETE</sequence>
<dbReference type="RefSeq" id="WP_015544970.1">
    <property type="nucleotide sequence ID" value="NZ_NFKL01000020.1"/>
</dbReference>
<dbReference type="Pfam" id="PF13443">
    <property type="entry name" value="HTH_26"/>
    <property type="match status" value="1"/>
</dbReference>
<dbReference type="EMBL" id="NFKL01000020">
    <property type="protein sequence ID" value="OUP56175.1"/>
    <property type="molecule type" value="Genomic_DNA"/>
</dbReference>
<name>A0A1Y4LHJ1_9FIRM</name>
<dbReference type="InterPro" id="IPR001387">
    <property type="entry name" value="Cro/C1-type_HTH"/>
</dbReference>
<dbReference type="SUPFAM" id="SSF47413">
    <property type="entry name" value="lambda repressor-like DNA-binding domains"/>
    <property type="match status" value="1"/>
</dbReference>
<reference evidence="3" key="1">
    <citation type="submission" date="2017-04" db="EMBL/GenBank/DDBJ databases">
        <title>Function of individual gut microbiota members based on whole genome sequencing of pure cultures obtained from chicken caecum.</title>
        <authorList>
            <person name="Medvecky M."/>
            <person name="Cejkova D."/>
            <person name="Polansky O."/>
            <person name="Karasova D."/>
            <person name="Kubasova T."/>
            <person name="Cizek A."/>
            <person name="Rychlik I."/>
        </authorList>
    </citation>
    <scope>NUCLEOTIDE SEQUENCE [LARGE SCALE GENOMIC DNA]</scope>
    <source>
        <strain evidence="3">An179</strain>
    </source>
</reference>
<feature type="domain" description="HTH cro/C1-type" evidence="1">
    <location>
        <begin position="7"/>
        <end position="66"/>
    </location>
</feature>